<proteinExistence type="predicted"/>
<dbReference type="STRING" id="398512.Bccel_3983"/>
<dbReference type="Gene3D" id="2.160.10.10">
    <property type="entry name" value="Hexapeptide repeat proteins"/>
    <property type="match status" value="1"/>
</dbReference>
<keyword evidence="2" id="KW-1185">Reference proteome</keyword>
<evidence type="ECO:0008006" key="3">
    <source>
        <dbReference type="Google" id="ProtNLM"/>
    </source>
</evidence>
<organism evidence="1 2">
    <name type="scientific">Pseudobacteroides cellulosolvens ATCC 35603 = DSM 2933</name>
    <dbReference type="NCBI Taxonomy" id="398512"/>
    <lineage>
        <taxon>Bacteria</taxon>
        <taxon>Bacillati</taxon>
        <taxon>Bacillota</taxon>
        <taxon>Clostridia</taxon>
        <taxon>Eubacteriales</taxon>
        <taxon>Oscillospiraceae</taxon>
        <taxon>Pseudobacteroides</taxon>
    </lineage>
</organism>
<comment type="caution">
    <text evidence="1">The sequence shown here is derived from an EMBL/GenBank/DDBJ whole genome shotgun (WGS) entry which is preliminary data.</text>
</comment>
<evidence type="ECO:0000313" key="2">
    <source>
        <dbReference type="Proteomes" id="UP000036923"/>
    </source>
</evidence>
<gene>
    <name evidence="1" type="ORF">Bccel_3983</name>
</gene>
<dbReference type="AlphaFoldDB" id="A0A0L6JSP9"/>
<dbReference type="SUPFAM" id="SSF51161">
    <property type="entry name" value="Trimeric LpxA-like enzymes"/>
    <property type="match status" value="1"/>
</dbReference>
<evidence type="ECO:0000313" key="1">
    <source>
        <dbReference type="EMBL" id="KNY28709.1"/>
    </source>
</evidence>
<name>A0A0L6JSP9_9FIRM</name>
<dbReference type="EMBL" id="LGTC01000001">
    <property type="protein sequence ID" value="KNY28709.1"/>
    <property type="molecule type" value="Genomic_DNA"/>
</dbReference>
<dbReference type="Proteomes" id="UP000036923">
    <property type="component" value="Unassembled WGS sequence"/>
</dbReference>
<accession>A0A0L6JSP9</accession>
<sequence length="91" mass="9564">MGANSYINKSILGESVIIGDDVKIGVGEVVENELKPAIYYSGITVVGESSYVPDGAELGKNVVIDRFVTTDDYCSLNVPSGKSVFKGGVCD</sequence>
<reference evidence="2" key="1">
    <citation type="submission" date="2015-07" db="EMBL/GenBank/DDBJ databases">
        <title>Near-Complete Genome Sequence of the Cellulolytic Bacterium Bacteroides (Pseudobacteroides) cellulosolvens ATCC 35603.</title>
        <authorList>
            <person name="Dassa B."/>
            <person name="Utturkar S.M."/>
            <person name="Klingeman D.M."/>
            <person name="Hurt R.A."/>
            <person name="Keller M."/>
            <person name="Xu J."/>
            <person name="Reddy Y.H.K."/>
            <person name="Borovok I."/>
            <person name="Grinberg I.R."/>
            <person name="Lamed R."/>
            <person name="Zhivin O."/>
            <person name="Bayer E.A."/>
            <person name="Brown S.D."/>
        </authorList>
    </citation>
    <scope>NUCLEOTIDE SEQUENCE [LARGE SCALE GENOMIC DNA]</scope>
    <source>
        <strain evidence="2">DSM 2933</strain>
    </source>
</reference>
<dbReference type="InterPro" id="IPR011004">
    <property type="entry name" value="Trimer_LpxA-like_sf"/>
</dbReference>
<protein>
    <recommendedName>
        <fullName evidence="3">Transferase hexapeptide repeat containing protein</fullName>
    </recommendedName>
</protein>